<dbReference type="InterPro" id="IPR000792">
    <property type="entry name" value="Tscrpt_reg_LuxR_C"/>
</dbReference>
<keyword evidence="3" id="KW-1185">Reference proteome</keyword>
<sequence length="556" mass="61858">MSSENDQTIVDRMIRDAYAILRKPESVISLLEQGDRHFGLGSEGFADAERHFDEAGSLIDELSPLTGSDFAEFTSGNSAMPATELTLDIKFAVVAIDPAVFAEARITVGQIVPEWIWDPVEKTQDIRLAKTAGEGTSHGFVRLFVSADDDQGRWFNLEVSGEGEQRLIHFRLIQFRWQVAAGDRFQEALNLTDTELALTRHLVAGGSVRSFAEKRGRSIGTARNQLKMLLRKLAIGSQQELLMLYTGFAHSLRMIDSAPGPKRHFCSRIHHEGDGDRIAWEQHGDPEGLPVLYYHPFFEGALFTEEQDAAARAAGLRIIAPWRPYFGETTGIGSRAALVESFGHRLEMMLGDIGVEKCAILANRAGAPYAISFAKHHAHRCCGAVLAGPVIPFPTWADLRRTKTGYRRPLQLTRLAPSFARVYIRATLAGSLRGDFDKFLEDLLRDNPTDRAFFRKPEVRELVRLAGTYTFAKTLDGPVEGVIMEASDWSEYCRDIKIPVVVAVGDQEGSVSLEHFGDFADEYGFELATGFQRSSELVLHDDPARIFAMLRQQLTA</sequence>
<dbReference type="GO" id="GO:0016787">
    <property type="term" value="F:hydrolase activity"/>
    <property type="evidence" value="ECO:0007669"/>
    <property type="project" value="UniProtKB-KW"/>
</dbReference>
<accession>A0A9X1JKN6</accession>
<gene>
    <name evidence="2" type="ORF">KCG46_06140</name>
</gene>
<organism evidence="2 3">
    <name type="scientific">Erythrobacter crassostreae</name>
    <dbReference type="NCBI Taxonomy" id="2828328"/>
    <lineage>
        <taxon>Bacteria</taxon>
        <taxon>Pseudomonadati</taxon>
        <taxon>Pseudomonadota</taxon>
        <taxon>Alphaproteobacteria</taxon>
        <taxon>Sphingomonadales</taxon>
        <taxon>Erythrobacteraceae</taxon>
        <taxon>Erythrobacter/Porphyrobacter group</taxon>
        <taxon>Erythrobacter</taxon>
    </lineage>
</organism>
<name>A0A9X1JKN6_9SPHN</name>
<dbReference type="GO" id="GO:0006355">
    <property type="term" value="P:regulation of DNA-templated transcription"/>
    <property type="evidence" value="ECO:0007669"/>
    <property type="project" value="InterPro"/>
</dbReference>
<keyword evidence="2" id="KW-0378">Hydrolase</keyword>
<dbReference type="Proteomes" id="UP001138681">
    <property type="component" value="Unassembled WGS sequence"/>
</dbReference>
<dbReference type="EMBL" id="JAGSPC010000001">
    <property type="protein sequence ID" value="MBV7259151.1"/>
    <property type="molecule type" value="Genomic_DNA"/>
</dbReference>
<dbReference type="RefSeq" id="WP_218404387.1">
    <property type="nucleotide sequence ID" value="NZ_JAGSPC010000001.1"/>
</dbReference>
<proteinExistence type="predicted"/>
<evidence type="ECO:0000313" key="3">
    <source>
        <dbReference type="Proteomes" id="UP001138681"/>
    </source>
</evidence>
<dbReference type="AlphaFoldDB" id="A0A9X1JKN6"/>
<comment type="caution">
    <text evidence="2">The sequence shown here is derived from an EMBL/GenBank/DDBJ whole genome shotgun (WGS) entry which is preliminary data.</text>
</comment>
<feature type="domain" description="HTH luxR-type" evidence="1">
    <location>
        <begin position="188"/>
        <end position="245"/>
    </location>
</feature>
<evidence type="ECO:0000259" key="1">
    <source>
        <dbReference type="SMART" id="SM00421"/>
    </source>
</evidence>
<dbReference type="SMART" id="SM00421">
    <property type="entry name" value="HTH_LUXR"/>
    <property type="match status" value="1"/>
</dbReference>
<protein>
    <submittedName>
        <fullName evidence="2">Alpha/beta hydrolase</fullName>
    </submittedName>
</protein>
<evidence type="ECO:0000313" key="2">
    <source>
        <dbReference type="EMBL" id="MBV7259151.1"/>
    </source>
</evidence>
<reference evidence="2" key="1">
    <citation type="submission" date="2021-04" db="EMBL/GenBank/DDBJ databases">
        <authorList>
            <person name="Pira H."/>
            <person name="Risdian C."/>
            <person name="Wink J."/>
        </authorList>
    </citation>
    <scope>NUCLEOTIDE SEQUENCE</scope>
    <source>
        <strain evidence="2">WH158</strain>
    </source>
</reference>